<accession>A0AAD6VKL8</accession>
<gene>
    <name evidence="2" type="ORF">GGX14DRAFT_359384</name>
</gene>
<feature type="region of interest" description="Disordered" evidence="1">
    <location>
        <begin position="1"/>
        <end position="36"/>
    </location>
</feature>
<dbReference type="EMBL" id="JARJCW010000016">
    <property type="protein sequence ID" value="KAJ7215872.1"/>
    <property type="molecule type" value="Genomic_DNA"/>
</dbReference>
<evidence type="ECO:0008006" key="4">
    <source>
        <dbReference type="Google" id="ProtNLM"/>
    </source>
</evidence>
<evidence type="ECO:0000256" key="1">
    <source>
        <dbReference type="SAM" id="MobiDB-lite"/>
    </source>
</evidence>
<proteinExistence type="predicted"/>
<dbReference type="AlphaFoldDB" id="A0AAD6VKL8"/>
<sequence>MTVKKPDRTRLVDQHWVRDPEGKPLENPPPTGVRPPNNIIWGHTLKDFYRISRIPGGDDHTIWSRSMIKEYGENYLKEEHSEEPAPRRLRPWPCLTLPDHLAASAALGYIDEGCDSMHGRPIRRVQDDTSRAGTRSSQATVVSRPALRCRLGRDSVHTAADMDADGAEAMNCVDESCGDGACCTVFVIHRILTSFVAEAKAPVGLPVCPSAVDSYSLSPLSLETNDAVTSAKDEAKVLDTTASQPVATSKPVKPVTASPTEPAAAPALSKAPIVSPPPPPPTPEPPTFHNLPKLEEFIPEEYFPDILYVNDPDHITTKYSRRCDSRTQSQEPAVPRKYKRVWPRSAPPPPPSSLTSPPTVPEPETNLRIAHLNLASAPRLGVGNHSVVHRAALRLPHPLAARSPTGEVTVAAKAGFRSDEARPLLLNEGRMYDAFPKHLQEGWCGLNLVAPIMHPVPVGPVVPKFYGYYVPVREDVEEAKQEMEILRRFDIYDSWYQMSPLLLLEECGAPIVPSKFTADERSECYSLALRLHHAEFTQNSFYVRNILRQPGPLTVAPSARSDSTPSFRIIDFGRGEHLPEKMVLEEAHETWLESRDYEVRKAHLELEIVRDFEHKVIEAARMILQ</sequence>
<reference evidence="2" key="1">
    <citation type="submission" date="2023-03" db="EMBL/GenBank/DDBJ databases">
        <title>Massive genome expansion in bonnet fungi (Mycena s.s.) driven by repeated elements and novel gene families across ecological guilds.</title>
        <authorList>
            <consortium name="Lawrence Berkeley National Laboratory"/>
            <person name="Harder C.B."/>
            <person name="Miyauchi S."/>
            <person name="Viragh M."/>
            <person name="Kuo A."/>
            <person name="Thoen E."/>
            <person name="Andreopoulos B."/>
            <person name="Lu D."/>
            <person name="Skrede I."/>
            <person name="Drula E."/>
            <person name="Henrissat B."/>
            <person name="Morin E."/>
            <person name="Kohler A."/>
            <person name="Barry K."/>
            <person name="LaButti K."/>
            <person name="Morin E."/>
            <person name="Salamov A."/>
            <person name="Lipzen A."/>
            <person name="Mereny Z."/>
            <person name="Hegedus B."/>
            <person name="Baldrian P."/>
            <person name="Stursova M."/>
            <person name="Weitz H."/>
            <person name="Taylor A."/>
            <person name="Grigoriev I.V."/>
            <person name="Nagy L.G."/>
            <person name="Martin F."/>
            <person name="Kauserud H."/>
        </authorList>
    </citation>
    <scope>NUCLEOTIDE SEQUENCE</scope>
    <source>
        <strain evidence="2">9144</strain>
    </source>
</reference>
<keyword evidence="3" id="KW-1185">Reference proteome</keyword>
<evidence type="ECO:0000313" key="2">
    <source>
        <dbReference type="EMBL" id="KAJ7215872.1"/>
    </source>
</evidence>
<evidence type="ECO:0000313" key="3">
    <source>
        <dbReference type="Proteomes" id="UP001219525"/>
    </source>
</evidence>
<feature type="compositionally biased region" description="Low complexity" evidence="1">
    <location>
        <begin position="254"/>
        <end position="267"/>
    </location>
</feature>
<protein>
    <recommendedName>
        <fullName evidence="4">Protein kinase domain-containing protein</fullName>
    </recommendedName>
</protein>
<comment type="caution">
    <text evidence="2">The sequence shown here is derived from an EMBL/GenBank/DDBJ whole genome shotgun (WGS) entry which is preliminary data.</text>
</comment>
<feature type="compositionally biased region" description="Basic and acidic residues" evidence="1">
    <location>
        <begin position="1"/>
        <end position="24"/>
    </location>
</feature>
<name>A0AAD6VKL8_9AGAR</name>
<feature type="region of interest" description="Disordered" evidence="1">
    <location>
        <begin position="319"/>
        <end position="363"/>
    </location>
</feature>
<dbReference type="Proteomes" id="UP001219525">
    <property type="component" value="Unassembled WGS sequence"/>
</dbReference>
<feature type="compositionally biased region" description="Pro residues" evidence="1">
    <location>
        <begin position="274"/>
        <end position="286"/>
    </location>
</feature>
<organism evidence="2 3">
    <name type="scientific">Mycena pura</name>
    <dbReference type="NCBI Taxonomy" id="153505"/>
    <lineage>
        <taxon>Eukaryota</taxon>
        <taxon>Fungi</taxon>
        <taxon>Dikarya</taxon>
        <taxon>Basidiomycota</taxon>
        <taxon>Agaricomycotina</taxon>
        <taxon>Agaricomycetes</taxon>
        <taxon>Agaricomycetidae</taxon>
        <taxon>Agaricales</taxon>
        <taxon>Marasmiineae</taxon>
        <taxon>Mycenaceae</taxon>
        <taxon>Mycena</taxon>
    </lineage>
</organism>
<feature type="region of interest" description="Disordered" evidence="1">
    <location>
        <begin position="239"/>
        <end position="291"/>
    </location>
</feature>